<dbReference type="AlphaFoldDB" id="A0A017S1J3"/>
<dbReference type="EMBL" id="KK088480">
    <property type="protein sequence ID" value="EYE90020.1"/>
    <property type="molecule type" value="Genomic_DNA"/>
</dbReference>
<dbReference type="RefSeq" id="XP_040633710.1">
    <property type="nucleotide sequence ID" value="XM_040783298.1"/>
</dbReference>
<dbReference type="HOGENOM" id="CLU_1610405_0_0_1"/>
<name>A0A017S1J3_ASPRC</name>
<feature type="region of interest" description="Disordered" evidence="1">
    <location>
        <begin position="48"/>
        <end position="83"/>
    </location>
</feature>
<dbReference type="Proteomes" id="UP000019804">
    <property type="component" value="Unassembled WGS sequence"/>
</dbReference>
<sequence>MSETTHIFDPQGEVIIILQRQDHVFAPWNECAECEPVDPHAEVGGINMSNDVATDESHEGVGRRKRKGGEKKIWSGPGKPNLPLPSHLLKNYLSKNRLSKNRLSKDHLLSNLLHLTNNLKYAQILPLVTGQKMLLIDTTKLPCRHLETRNMWKRIAFASRYQQST</sequence>
<evidence type="ECO:0000313" key="2">
    <source>
        <dbReference type="EMBL" id="EYE90020.1"/>
    </source>
</evidence>
<proteinExistence type="predicted"/>
<gene>
    <name evidence="2" type="ORF">EURHEDRAFT_417856</name>
</gene>
<dbReference type="GeneID" id="63698422"/>
<keyword evidence="3" id="KW-1185">Reference proteome</keyword>
<organism evidence="2 3">
    <name type="scientific">Aspergillus ruber (strain CBS 135680)</name>
    <dbReference type="NCBI Taxonomy" id="1388766"/>
    <lineage>
        <taxon>Eukaryota</taxon>
        <taxon>Fungi</taxon>
        <taxon>Dikarya</taxon>
        <taxon>Ascomycota</taxon>
        <taxon>Pezizomycotina</taxon>
        <taxon>Eurotiomycetes</taxon>
        <taxon>Eurotiomycetidae</taxon>
        <taxon>Eurotiales</taxon>
        <taxon>Aspergillaceae</taxon>
        <taxon>Aspergillus</taxon>
        <taxon>Aspergillus subgen. Aspergillus</taxon>
    </lineage>
</organism>
<evidence type="ECO:0000313" key="3">
    <source>
        <dbReference type="Proteomes" id="UP000019804"/>
    </source>
</evidence>
<evidence type="ECO:0000256" key="1">
    <source>
        <dbReference type="SAM" id="MobiDB-lite"/>
    </source>
</evidence>
<protein>
    <submittedName>
        <fullName evidence="2">Uncharacterized protein</fullName>
    </submittedName>
</protein>
<accession>A0A017S1J3</accession>
<reference evidence="3" key="1">
    <citation type="journal article" date="2014" name="Nat. Commun.">
        <title>Genomic adaptations of the halophilic Dead Sea filamentous fungus Eurotium rubrum.</title>
        <authorList>
            <person name="Kis-Papo T."/>
            <person name="Weig A.R."/>
            <person name="Riley R."/>
            <person name="Persoh D."/>
            <person name="Salamov A."/>
            <person name="Sun H."/>
            <person name="Lipzen A."/>
            <person name="Wasser S.P."/>
            <person name="Rambold G."/>
            <person name="Grigoriev I.V."/>
            <person name="Nevo E."/>
        </authorList>
    </citation>
    <scope>NUCLEOTIDE SEQUENCE [LARGE SCALE GENOMIC DNA]</scope>
    <source>
        <strain evidence="3">CBS 135680</strain>
    </source>
</reference>